<organism evidence="1 2">
    <name type="scientific">Myodes glareolus</name>
    <name type="common">Bank vole</name>
    <name type="synonym">Clethrionomys glareolus</name>
    <dbReference type="NCBI Taxonomy" id="447135"/>
    <lineage>
        <taxon>Eukaryota</taxon>
        <taxon>Metazoa</taxon>
        <taxon>Chordata</taxon>
        <taxon>Craniata</taxon>
        <taxon>Vertebrata</taxon>
        <taxon>Euteleostomi</taxon>
        <taxon>Mammalia</taxon>
        <taxon>Eutheria</taxon>
        <taxon>Euarchontoglires</taxon>
        <taxon>Glires</taxon>
        <taxon>Rodentia</taxon>
        <taxon>Myomorpha</taxon>
        <taxon>Muroidea</taxon>
        <taxon>Cricetidae</taxon>
        <taxon>Arvicolinae</taxon>
        <taxon>Myodes</taxon>
    </lineage>
</organism>
<dbReference type="EMBL" id="JBBHLL010000079">
    <property type="protein sequence ID" value="KAK7819547.1"/>
    <property type="molecule type" value="Genomic_DNA"/>
</dbReference>
<keyword evidence="2" id="KW-1185">Reference proteome</keyword>
<accession>A0AAW0IZ82</accession>
<evidence type="ECO:0000313" key="2">
    <source>
        <dbReference type="Proteomes" id="UP001488838"/>
    </source>
</evidence>
<dbReference type="Proteomes" id="UP001488838">
    <property type="component" value="Unassembled WGS sequence"/>
</dbReference>
<evidence type="ECO:0000313" key="1">
    <source>
        <dbReference type="EMBL" id="KAK7819547.1"/>
    </source>
</evidence>
<name>A0AAW0IZ82_MYOGA</name>
<sequence length="70" mass="7863">MWKRGVQPVGLGAAEEGKKPPVAAGTVKLENKQQLAQEEESEVKGLATMTMKKREKFLYQKIVAGRWHKI</sequence>
<protein>
    <submittedName>
        <fullName evidence="1">Uncharacterized protein</fullName>
    </submittedName>
</protein>
<proteinExistence type="predicted"/>
<dbReference type="AlphaFoldDB" id="A0AAW0IZ82"/>
<reference evidence="1 2" key="1">
    <citation type="journal article" date="2023" name="bioRxiv">
        <title>Conserved and derived expression patterns and positive selection on dental genes reveal complex evolutionary context of ever-growing rodent molars.</title>
        <authorList>
            <person name="Calamari Z.T."/>
            <person name="Song A."/>
            <person name="Cohen E."/>
            <person name="Akter M."/>
            <person name="Roy R.D."/>
            <person name="Hallikas O."/>
            <person name="Christensen M.M."/>
            <person name="Li P."/>
            <person name="Marangoni P."/>
            <person name="Jernvall J."/>
            <person name="Klein O.D."/>
        </authorList>
    </citation>
    <scope>NUCLEOTIDE SEQUENCE [LARGE SCALE GENOMIC DNA]</scope>
    <source>
        <strain evidence="1">V071</strain>
    </source>
</reference>
<comment type="caution">
    <text evidence="1">The sequence shown here is derived from an EMBL/GenBank/DDBJ whole genome shotgun (WGS) entry which is preliminary data.</text>
</comment>
<gene>
    <name evidence="1" type="ORF">U0070_002651</name>
</gene>